<keyword evidence="3" id="KW-1185">Reference proteome</keyword>
<dbReference type="Gramene" id="Pp3c10_12039V3.1">
    <property type="protein sequence ID" value="PAC:32901462.CDS.1"/>
    <property type="gene ID" value="Pp3c10_12039"/>
</dbReference>
<gene>
    <name evidence="1" type="ORF">PHYPA_013772</name>
</gene>
<reference evidence="1 3" key="2">
    <citation type="journal article" date="2018" name="Plant J.">
        <title>The Physcomitrella patens chromosome-scale assembly reveals moss genome structure and evolution.</title>
        <authorList>
            <person name="Lang D."/>
            <person name="Ullrich K.K."/>
            <person name="Murat F."/>
            <person name="Fuchs J."/>
            <person name="Jenkins J."/>
            <person name="Haas F.B."/>
            <person name="Piednoel M."/>
            <person name="Gundlach H."/>
            <person name="Van Bel M."/>
            <person name="Meyberg R."/>
            <person name="Vives C."/>
            <person name="Morata J."/>
            <person name="Symeonidi A."/>
            <person name="Hiss M."/>
            <person name="Muchero W."/>
            <person name="Kamisugi Y."/>
            <person name="Saleh O."/>
            <person name="Blanc G."/>
            <person name="Decker E.L."/>
            <person name="van Gessel N."/>
            <person name="Grimwood J."/>
            <person name="Hayes R.D."/>
            <person name="Graham S.W."/>
            <person name="Gunter L.E."/>
            <person name="McDaniel S.F."/>
            <person name="Hoernstein S.N.W."/>
            <person name="Larsson A."/>
            <person name="Li F.W."/>
            <person name="Perroud P.F."/>
            <person name="Phillips J."/>
            <person name="Ranjan P."/>
            <person name="Rokshar D.S."/>
            <person name="Rothfels C.J."/>
            <person name="Schneider L."/>
            <person name="Shu S."/>
            <person name="Stevenson D.W."/>
            <person name="Thummler F."/>
            <person name="Tillich M."/>
            <person name="Villarreal Aguilar J.C."/>
            <person name="Widiez T."/>
            <person name="Wong G.K."/>
            <person name="Wymore A."/>
            <person name="Zhang Y."/>
            <person name="Zimmer A.D."/>
            <person name="Quatrano R.S."/>
            <person name="Mayer K.F.X."/>
            <person name="Goodstein D."/>
            <person name="Casacuberta J.M."/>
            <person name="Vandepoele K."/>
            <person name="Reski R."/>
            <person name="Cuming A.C."/>
            <person name="Tuskan G.A."/>
            <person name="Maumus F."/>
            <person name="Salse J."/>
            <person name="Schmutz J."/>
            <person name="Rensing S.A."/>
        </authorList>
    </citation>
    <scope>NUCLEOTIDE SEQUENCE [LARGE SCALE GENOMIC DNA]</scope>
    <source>
        <strain evidence="2 3">cv. Gransden 2004</strain>
    </source>
</reference>
<dbReference type="EMBL" id="ABEU02000010">
    <property type="protein sequence ID" value="PNR46652.1"/>
    <property type="molecule type" value="Genomic_DNA"/>
</dbReference>
<dbReference type="AlphaFoldDB" id="A0A2K1JYP9"/>
<evidence type="ECO:0000313" key="1">
    <source>
        <dbReference type="EMBL" id="PNR46652.1"/>
    </source>
</evidence>
<dbReference type="EnsemblPlants" id="Pp3c10_12039V3.1">
    <property type="protein sequence ID" value="PAC:32901462.CDS.1"/>
    <property type="gene ID" value="Pp3c10_12039"/>
</dbReference>
<proteinExistence type="predicted"/>
<protein>
    <submittedName>
        <fullName evidence="1 2">Uncharacterized protein</fullName>
    </submittedName>
</protein>
<evidence type="ECO:0000313" key="3">
    <source>
        <dbReference type="Proteomes" id="UP000006727"/>
    </source>
</evidence>
<dbReference type="Proteomes" id="UP000006727">
    <property type="component" value="Chromosome 10"/>
</dbReference>
<accession>A0A2K1JYP9</accession>
<sequence length="126" mass="13939">MIRAGAVRVGIKSTTLFMLMTASENEAGFQVLGCPSMRAALTVAEQVHFQLVLRIAMVPRRLSRTGSSPTQGCWQCFSTQSRCWHCIAPSFPGPRYWSPVIPTLRRPTHLCCCSTMSLGSDTFRLS</sequence>
<name>A0A2K1JYP9_PHYPA</name>
<reference evidence="2" key="3">
    <citation type="submission" date="2020-12" db="UniProtKB">
        <authorList>
            <consortium name="EnsemblPlants"/>
        </authorList>
    </citation>
    <scope>IDENTIFICATION</scope>
</reference>
<organism evidence="1">
    <name type="scientific">Physcomitrium patens</name>
    <name type="common">Spreading-leaved earth moss</name>
    <name type="synonym">Physcomitrella patens</name>
    <dbReference type="NCBI Taxonomy" id="3218"/>
    <lineage>
        <taxon>Eukaryota</taxon>
        <taxon>Viridiplantae</taxon>
        <taxon>Streptophyta</taxon>
        <taxon>Embryophyta</taxon>
        <taxon>Bryophyta</taxon>
        <taxon>Bryophytina</taxon>
        <taxon>Bryopsida</taxon>
        <taxon>Funariidae</taxon>
        <taxon>Funariales</taxon>
        <taxon>Funariaceae</taxon>
        <taxon>Physcomitrium</taxon>
    </lineage>
</organism>
<evidence type="ECO:0000313" key="2">
    <source>
        <dbReference type="EnsemblPlants" id="PAC:32901462.CDS.1"/>
    </source>
</evidence>
<dbReference type="InParanoid" id="A0A2K1JYP9"/>
<reference evidence="1 3" key="1">
    <citation type="journal article" date="2008" name="Science">
        <title>The Physcomitrella genome reveals evolutionary insights into the conquest of land by plants.</title>
        <authorList>
            <person name="Rensing S."/>
            <person name="Lang D."/>
            <person name="Zimmer A."/>
            <person name="Terry A."/>
            <person name="Salamov A."/>
            <person name="Shapiro H."/>
            <person name="Nishiyama T."/>
            <person name="Perroud P.-F."/>
            <person name="Lindquist E."/>
            <person name="Kamisugi Y."/>
            <person name="Tanahashi T."/>
            <person name="Sakakibara K."/>
            <person name="Fujita T."/>
            <person name="Oishi K."/>
            <person name="Shin-I T."/>
            <person name="Kuroki Y."/>
            <person name="Toyoda A."/>
            <person name="Suzuki Y."/>
            <person name="Hashimoto A."/>
            <person name="Yamaguchi K."/>
            <person name="Sugano A."/>
            <person name="Kohara Y."/>
            <person name="Fujiyama A."/>
            <person name="Anterola A."/>
            <person name="Aoki S."/>
            <person name="Ashton N."/>
            <person name="Barbazuk W.B."/>
            <person name="Barker E."/>
            <person name="Bennetzen J."/>
            <person name="Bezanilla M."/>
            <person name="Blankenship R."/>
            <person name="Cho S.H."/>
            <person name="Dutcher S."/>
            <person name="Estelle M."/>
            <person name="Fawcett J.A."/>
            <person name="Gundlach H."/>
            <person name="Hanada K."/>
            <person name="Heyl A."/>
            <person name="Hicks K.A."/>
            <person name="Hugh J."/>
            <person name="Lohr M."/>
            <person name="Mayer K."/>
            <person name="Melkozernov A."/>
            <person name="Murata T."/>
            <person name="Nelson D."/>
            <person name="Pils B."/>
            <person name="Prigge M."/>
            <person name="Reiss B."/>
            <person name="Renner T."/>
            <person name="Rombauts S."/>
            <person name="Rushton P."/>
            <person name="Sanderfoot A."/>
            <person name="Schween G."/>
            <person name="Shiu S.-H."/>
            <person name="Stueber K."/>
            <person name="Theodoulou F.L."/>
            <person name="Tu H."/>
            <person name="Van de Peer Y."/>
            <person name="Verrier P.J."/>
            <person name="Waters E."/>
            <person name="Wood A."/>
            <person name="Yang L."/>
            <person name="Cove D."/>
            <person name="Cuming A."/>
            <person name="Hasebe M."/>
            <person name="Lucas S."/>
            <person name="Mishler D.B."/>
            <person name="Reski R."/>
            <person name="Grigoriev I."/>
            <person name="Quatrano R.S."/>
            <person name="Boore J.L."/>
        </authorList>
    </citation>
    <scope>NUCLEOTIDE SEQUENCE [LARGE SCALE GENOMIC DNA]</scope>
    <source>
        <strain evidence="2 3">cv. Gransden 2004</strain>
    </source>
</reference>